<sequence length="453" mass="49253">MSDLSSNRPPNRAARVTNQALSTLERFLHIEALSGIVLLLAAASALIFANSEYALLYESFWHTPLGFNFGHFTLSWDLHFWVNDALMTVFFLVAGMEIRREIHEGALADFKQAILPIIAAIGGVCLPAIIYFIFNLNNGHIHGWAVPTATDIAFALGILALLGKRIPSNLHIILLSLAIIDDIIAVLIIAFFYSTNIDPNGFMIAAAGIALVLFFQWIGLASAWLYILPGAIIWWGLMVAGVHPSLAGVILGMMTPVYPTRTLVAPLTILSNAMQILQEKDTKKDLHHISAALKKMRKGQRDMIAPVTRIQKTLHPWVAYGIMPIFAFANAGVSFANFDLSSNQSFLIVLGVIIGLFIGKPLGIITASYLAVKSGICRLPPHMTWTGMLLIGFLAGIGFTMSIFVAMLAFKDIVLLDSAKIGVLCGSGLSALIGLGYGIIYIKCNKKSFDNSQ</sequence>
<dbReference type="Proteomes" id="UP000746918">
    <property type="component" value="Unassembled WGS sequence"/>
</dbReference>
<keyword evidence="6" id="KW-0739">Sodium transport</keyword>
<comment type="subcellular location">
    <subcellularLocation>
        <location evidence="1">Cell inner membrane</location>
        <topology evidence="1">Multi-pass membrane protein</topology>
    </subcellularLocation>
    <subcellularLocation>
        <location evidence="6">Cell membrane</location>
        <topology evidence="6">Multi-pass membrane protein</topology>
    </subcellularLocation>
</comment>
<evidence type="ECO:0000256" key="5">
    <source>
        <dbReference type="ARBA" id="ARBA00023136"/>
    </source>
</evidence>
<dbReference type="PANTHER" id="PTHR30341:SF0">
    <property type="entry name" value="NA(+)_H(+) ANTIPORTER NHAA"/>
    <property type="match status" value="1"/>
</dbReference>
<dbReference type="Pfam" id="PF06965">
    <property type="entry name" value="Na_H_antiport_1"/>
    <property type="match status" value="1"/>
</dbReference>
<keyword evidence="4 6" id="KW-1133">Transmembrane helix</keyword>
<comment type="catalytic activity">
    <reaction evidence="6">
        <text>Na(+)(in) + 2 H(+)(out) = Na(+)(out) + 2 H(+)(in)</text>
        <dbReference type="Rhea" id="RHEA:29251"/>
        <dbReference type="ChEBI" id="CHEBI:15378"/>
        <dbReference type="ChEBI" id="CHEBI:29101"/>
    </reaction>
</comment>
<keyword evidence="3 6" id="KW-0812">Transmembrane</keyword>
<feature type="transmembrane region" description="Helical" evidence="6">
    <location>
        <begin position="232"/>
        <end position="252"/>
    </location>
</feature>
<comment type="function">
    <text evidence="6">Na(+)/H(+) antiporter that extrudes sodium in exchange for external protons.</text>
</comment>
<proteinExistence type="inferred from homology"/>
<evidence type="ECO:0000313" key="8">
    <source>
        <dbReference type="Proteomes" id="UP000746918"/>
    </source>
</evidence>
<dbReference type="InterPro" id="IPR023171">
    <property type="entry name" value="Na/H_antiporter_dom_sf"/>
</dbReference>
<dbReference type="InterPro" id="IPR004670">
    <property type="entry name" value="NhaA"/>
</dbReference>
<feature type="transmembrane region" description="Helical" evidence="6">
    <location>
        <begin position="317"/>
        <end position="336"/>
    </location>
</feature>
<feature type="transmembrane region" description="Helical" evidence="6">
    <location>
        <begin position="201"/>
        <end position="225"/>
    </location>
</feature>
<dbReference type="PANTHER" id="PTHR30341">
    <property type="entry name" value="SODIUM ION/PROTON ANTIPORTER NHAA-RELATED"/>
    <property type="match status" value="1"/>
</dbReference>
<comment type="caution">
    <text evidence="7">The sequence shown here is derived from an EMBL/GenBank/DDBJ whole genome shotgun (WGS) entry which is preliminary data.</text>
</comment>
<evidence type="ECO:0000256" key="2">
    <source>
        <dbReference type="ARBA" id="ARBA00022475"/>
    </source>
</evidence>
<evidence type="ECO:0000256" key="6">
    <source>
        <dbReference type="HAMAP-Rule" id="MF_01844"/>
    </source>
</evidence>
<dbReference type="HAMAP" id="MF_01844">
    <property type="entry name" value="NhaA"/>
    <property type="match status" value="1"/>
</dbReference>
<feature type="transmembrane region" description="Helical" evidence="6">
    <location>
        <begin position="69"/>
        <end position="93"/>
    </location>
</feature>
<keyword evidence="6" id="KW-0915">Sodium</keyword>
<feature type="transmembrane region" description="Helical" evidence="6">
    <location>
        <begin position="384"/>
        <end position="409"/>
    </location>
</feature>
<feature type="transmembrane region" description="Helical" evidence="6">
    <location>
        <begin position="348"/>
        <end position="372"/>
    </location>
</feature>
<keyword evidence="6" id="KW-0406">Ion transport</keyword>
<comment type="similarity">
    <text evidence="6">Belongs to the NhaA Na(+)/H(+) (TC 2.A.33) antiporter family.</text>
</comment>
<evidence type="ECO:0000256" key="4">
    <source>
        <dbReference type="ARBA" id="ARBA00022989"/>
    </source>
</evidence>
<dbReference type="RefSeq" id="WP_220717502.1">
    <property type="nucleotide sequence ID" value="NZ_JAIFRO010000005.1"/>
</dbReference>
<feature type="transmembrane region" description="Helical" evidence="6">
    <location>
        <begin position="113"/>
        <end position="134"/>
    </location>
</feature>
<feature type="transmembrane region" description="Helical" evidence="6">
    <location>
        <begin position="27"/>
        <end position="49"/>
    </location>
</feature>
<feature type="transmembrane region" description="Helical" evidence="6">
    <location>
        <begin position="421"/>
        <end position="442"/>
    </location>
</feature>
<keyword evidence="6" id="KW-0050">Antiport</keyword>
<feature type="transmembrane region" description="Helical" evidence="6">
    <location>
        <begin position="174"/>
        <end position="195"/>
    </location>
</feature>
<dbReference type="Gene3D" id="1.20.1530.10">
    <property type="entry name" value="Na+/H+ antiporter like domain"/>
    <property type="match status" value="1"/>
</dbReference>
<evidence type="ECO:0000256" key="1">
    <source>
        <dbReference type="ARBA" id="ARBA00004429"/>
    </source>
</evidence>
<reference evidence="7 8" key="1">
    <citation type="submission" date="2021-08" db="EMBL/GenBank/DDBJ databases">
        <title>Bartonella raoulti 094 sp. nov.</title>
        <authorList>
            <person name="Zgheib R."/>
            <person name="Hammoud A."/>
        </authorList>
    </citation>
    <scope>NUCLEOTIDE SEQUENCE [LARGE SCALE GENOMIC DNA]</scope>
    <source>
        <strain evidence="7 8">094</strain>
    </source>
</reference>
<protein>
    <recommendedName>
        <fullName evidence="6">Na(+)/H(+) antiporter NhaA</fullName>
    </recommendedName>
    <alternativeName>
        <fullName evidence="6">Sodium/proton antiporter NhaA</fullName>
    </alternativeName>
</protein>
<gene>
    <name evidence="6 7" type="primary">nhaA</name>
    <name evidence="7" type="ORF">K3248_06130</name>
</gene>
<keyword evidence="2 6" id="KW-1003">Cell membrane</keyword>
<accession>A0ABS7I6V3</accession>
<evidence type="ECO:0000313" key="7">
    <source>
        <dbReference type="EMBL" id="MBX4336167.1"/>
    </source>
</evidence>
<dbReference type="NCBIfam" id="TIGR00773">
    <property type="entry name" value="NhaA"/>
    <property type="match status" value="1"/>
</dbReference>
<keyword evidence="5 6" id="KW-0472">Membrane</keyword>
<organism evidence="7 8">
    <name type="scientific">Bartonella raoultii</name>
    <dbReference type="NCBI Taxonomy" id="1457020"/>
    <lineage>
        <taxon>Bacteria</taxon>
        <taxon>Pseudomonadati</taxon>
        <taxon>Pseudomonadota</taxon>
        <taxon>Alphaproteobacteria</taxon>
        <taxon>Hyphomicrobiales</taxon>
        <taxon>Bartonellaceae</taxon>
        <taxon>Bartonella</taxon>
    </lineage>
</organism>
<dbReference type="EMBL" id="JAIFRO010000005">
    <property type="protein sequence ID" value="MBX4336167.1"/>
    <property type="molecule type" value="Genomic_DNA"/>
</dbReference>
<feature type="transmembrane region" description="Helical" evidence="6">
    <location>
        <begin position="140"/>
        <end position="162"/>
    </location>
</feature>
<name>A0ABS7I6V3_9HYPH</name>
<evidence type="ECO:0000256" key="3">
    <source>
        <dbReference type="ARBA" id="ARBA00022692"/>
    </source>
</evidence>
<keyword evidence="6" id="KW-0813">Transport</keyword>
<keyword evidence="8" id="KW-1185">Reference proteome</keyword>